<evidence type="ECO:0000313" key="4">
    <source>
        <dbReference type="Proteomes" id="UP000002198"/>
    </source>
</evidence>
<keyword evidence="4" id="KW-1185">Reference proteome</keyword>
<feature type="region of interest" description="Disordered" evidence="1">
    <location>
        <begin position="91"/>
        <end position="135"/>
    </location>
</feature>
<sequence>MTPRTPRQLRPHIPPSCRFYSKNISSAQYLARHSPPFLIALGLTNRTVGSIMPQPSSFPRRYAITIAALGATIALVIAGFWAGGAALKSSLNDSSPTSESSNAQASSRSQTPNSATPTSVAKTEEPDPYHDLKTLNSGVSPAGFGTFSMTGPAHIEAASYDSMPYELPLNPAGPQATMVRWVDGWGQSPATAEQGTTYVLGHAWGQQRLVFNPISEVVTSNVDFDRPTIVRGDDGVEVTRYHTSVLNGSVVTMTDPDGHGRAWEVTGAYLVNKYEAIDDSELVDDSIPGRIVLIACSVDGSVDLEYNVIVTGQLI</sequence>
<feature type="compositionally biased region" description="Low complexity" evidence="1">
    <location>
        <begin position="94"/>
        <end position="111"/>
    </location>
</feature>
<feature type="compositionally biased region" description="Basic and acidic residues" evidence="1">
    <location>
        <begin position="122"/>
        <end position="133"/>
    </location>
</feature>
<name>Q6NG63_CORDI</name>
<dbReference type="HOGENOM" id="CLU_090282_0_0_11"/>
<reference evidence="3 4" key="1">
    <citation type="journal article" date="2003" name="Nucleic Acids Res.">
        <title>The complete genome sequence and analysis of Corynebacterium diphtheriae NCTC13129.</title>
        <authorList>
            <person name="Cerdeno-Tarraga A.M."/>
            <person name="Efstratiou A."/>
            <person name="Dover L.G."/>
            <person name="Holden M.T.G."/>
            <person name="Pallen M."/>
            <person name="Bentley S.D."/>
            <person name="Besra G.S."/>
            <person name="Churcher C."/>
            <person name="James K.D."/>
            <person name="De Zoysa A."/>
            <person name="Chillingworth T."/>
            <person name="Cronin A."/>
            <person name="Dowd L."/>
            <person name="Feltwell T."/>
            <person name="Hamlin N."/>
            <person name="Holroyd S."/>
            <person name="Jagels K."/>
            <person name="Moule S."/>
            <person name="Quail M.A."/>
            <person name="Rabbinowitsch E."/>
            <person name="Rutherford K."/>
            <person name="Thomson N.R."/>
            <person name="Unwin L."/>
            <person name="Whitehead S."/>
            <person name="Barrell B.G.Parkhill.J."/>
        </authorList>
    </citation>
    <scope>NUCLEOTIDE SEQUENCE [LARGE SCALE GENOMIC DNA]</scope>
    <source>
        <strain evidence="4">ATCC 700971 / NCTC 13129 / Biotype gravis</strain>
    </source>
</reference>
<organism evidence="3 4">
    <name type="scientific">Corynebacterium diphtheriae (strain ATCC 700971 / NCTC 13129 / Biotype gravis)</name>
    <dbReference type="NCBI Taxonomy" id="257309"/>
    <lineage>
        <taxon>Bacteria</taxon>
        <taxon>Bacillati</taxon>
        <taxon>Actinomycetota</taxon>
        <taxon>Actinomycetes</taxon>
        <taxon>Mycobacteriales</taxon>
        <taxon>Corynebacteriaceae</taxon>
        <taxon>Corynebacterium</taxon>
    </lineage>
</organism>
<keyword evidence="2" id="KW-1133">Transmembrane helix</keyword>
<keyword evidence="2" id="KW-0812">Transmembrane</keyword>
<feature type="compositionally biased region" description="Polar residues" evidence="1">
    <location>
        <begin position="112"/>
        <end position="121"/>
    </location>
</feature>
<feature type="transmembrane region" description="Helical" evidence="2">
    <location>
        <begin position="62"/>
        <end position="82"/>
    </location>
</feature>
<gene>
    <name evidence="3" type="ordered locus">DIP1667</name>
</gene>
<dbReference type="EMBL" id="BX248358">
    <property type="protein sequence ID" value="CAE50196.1"/>
    <property type="molecule type" value="Genomic_DNA"/>
</dbReference>
<evidence type="ECO:0000256" key="1">
    <source>
        <dbReference type="SAM" id="MobiDB-lite"/>
    </source>
</evidence>
<dbReference type="KEGG" id="cdi:DIP1667"/>
<protein>
    <submittedName>
        <fullName evidence="3">Membrane protein</fullName>
    </submittedName>
</protein>
<dbReference type="Proteomes" id="UP000002198">
    <property type="component" value="Chromosome"/>
</dbReference>
<proteinExistence type="predicted"/>
<keyword evidence="2" id="KW-0472">Membrane</keyword>
<evidence type="ECO:0000256" key="2">
    <source>
        <dbReference type="SAM" id="Phobius"/>
    </source>
</evidence>
<accession>Q6NG63</accession>
<dbReference type="AlphaFoldDB" id="Q6NG63"/>
<evidence type="ECO:0000313" key="3">
    <source>
        <dbReference type="EMBL" id="CAE50196.1"/>
    </source>
</evidence>